<keyword evidence="1" id="KW-0472">Membrane</keyword>
<keyword evidence="1" id="KW-0812">Transmembrane</keyword>
<feature type="transmembrane region" description="Helical" evidence="1">
    <location>
        <begin position="174"/>
        <end position="192"/>
    </location>
</feature>
<feature type="transmembrane region" description="Helical" evidence="1">
    <location>
        <begin position="142"/>
        <end position="167"/>
    </location>
</feature>
<gene>
    <name evidence="2" type="ORF">IRY30_10095</name>
</gene>
<keyword evidence="3" id="KW-1185">Reference proteome</keyword>
<feature type="transmembrane region" description="Helical" evidence="1">
    <location>
        <begin position="57"/>
        <end position="76"/>
    </location>
</feature>
<evidence type="ECO:0000313" key="2">
    <source>
        <dbReference type="EMBL" id="MBF4554421.1"/>
    </source>
</evidence>
<comment type="caution">
    <text evidence="2">The sequence shown here is derived from an EMBL/GenBank/DDBJ whole genome shotgun (WGS) entry which is preliminary data.</text>
</comment>
<proteinExistence type="predicted"/>
<evidence type="ECO:0000313" key="3">
    <source>
        <dbReference type="Proteomes" id="UP000635902"/>
    </source>
</evidence>
<protein>
    <submittedName>
        <fullName evidence="2">ABC transporter permease</fullName>
    </submittedName>
</protein>
<organism evidence="2 3">
    <name type="scientific">Corynebacterium suicordis DSM 45110</name>
    <dbReference type="NCBI Taxonomy" id="1121369"/>
    <lineage>
        <taxon>Bacteria</taxon>
        <taxon>Bacillati</taxon>
        <taxon>Actinomycetota</taxon>
        <taxon>Actinomycetes</taxon>
        <taxon>Mycobacteriales</taxon>
        <taxon>Corynebacteriaceae</taxon>
        <taxon>Corynebacterium</taxon>
    </lineage>
</organism>
<accession>A0ABR9ZLV1</accession>
<dbReference type="Proteomes" id="UP000635902">
    <property type="component" value="Unassembled WGS sequence"/>
</dbReference>
<sequence>MIENLAIEVAKLRRSHVGLFGIGLTVGIVLFTSMGLFKTGKIDSFVVNPDEQWATYLIGYLLVLSLLAPIQLALLASRAVDPEHLAGGWRLNAAAGTWPGMLLRRKFVIFLFILVLLRVVELGVILGAPFTLGAPGPSAEVWGVWVCTAAGALGTSAAMLAIFMWIAARFESQLVVLGVGVLGGLLGIWGMLSPKWLSMINPFGYFAVITPYTFTDAGVIPVQQAWVPWGLFVVIAAASFVFLTHRLNSREY</sequence>
<reference evidence="2 3" key="1">
    <citation type="submission" date="2020-10" db="EMBL/GenBank/DDBJ databases">
        <title>Novel species in genus Corynebacterium.</title>
        <authorList>
            <person name="Zhang G."/>
        </authorList>
    </citation>
    <scope>NUCLEOTIDE SEQUENCE [LARGE SCALE GENOMIC DNA]</scope>
    <source>
        <strain evidence="2 3">DSM 45110</strain>
    </source>
</reference>
<dbReference type="Pfam" id="PF12730">
    <property type="entry name" value="ABC2_membrane_4"/>
    <property type="match status" value="1"/>
</dbReference>
<evidence type="ECO:0000256" key="1">
    <source>
        <dbReference type="SAM" id="Phobius"/>
    </source>
</evidence>
<feature type="transmembrane region" description="Helical" evidence="1">
    <location>
        <begin position="226"/>
        <end position="244"/>
    </location>
</feature>
<name>A0ABR9ZLV1_9CORY</name>
<dbReference type="EMBL" id="JADKMY010000006">
    <property type="protein sequence ID" value="MBF4554421.1"/>
    <property type="molecule type" value="Genomic_DNA"/>
</dbReference>
<keyword evidence="1" id="KW-1133">Transmembrane helix</keyword>
<feature type="transmembrane region" description="Helical" evidence="1">
    <location>
        <begin position="107"/>
        <end position="130"/>
    </location>
</feature>
<dbReference type="RefSeq" id="WP_194557329.1">
    <property type="nucleotide sequence ID" value="NZ_JADKMY010000006.1"/>
</dbReference>
<feature type="transmembrane region" description="Helical" evidence="1">
    <location>
        <begin position="17"/>
        <end position="37"/>
    </location>
</feature>